<dbReference type="Proteomes" id="UP000317650">
    <property type="component" value="Chromosome 1"/>
</dbReference>
<keyword evidence="2" id="KW-1185">Reference proteome</keyword>
<comment type="caution">
    <text evidence="1">The sequence shown here is derived from an EMBL/GenBank/DDBJ whole genome shotgun (WGS) entry which is preliminary data.</text>
</comment>
<sequence>MEEAIGCFSWERGSSGDTCPIASQDKAELASCEVCYNVLFIWNLMDLSLPSLFRHFCGISVNDPMKRELKEMGLEAFIFYEVTRTLRAKAVSSRRAAVV</sequence>
<gene>
    <name evidence="1" type="ORF">C4D60_Mb01t15450</name>
</gene>
<dbReference type="EMBL" id="PYDT01000004">
    <property type="protein sequence ID" value="THU63409.1"/>
    <property type="molecule type" value="Genomic_DNA"/>
</dbReference>
<reference evidence="1 2" key="1">
    <citation type="journal article" date="2019" name="Nat. Plants">
        <title>Genome sequencing of Musa balbisiana reveals subgenome evolution and function divergence in polyploid bananas.</title>
        <authorList>
            <person name="Yao X."/>
        </authorList>
    </citation>
    <scope>NUCLEOTIDE SEQUENCE [LARGE SCALE GENOMIC DNA]</scope>
    <source>
        <strain evidence="2">cv. DH-PKW</strain>
        <tissue evidence="1">Leaves</tissue>
    </source>
</reference>
<dbReference type="AlphaFoldDB" id="A0A4S8JNT1"/>
<accession>A0A4S8JNT1</accession>
<proteinExistence type="predicted"/>
<evidence type="ECO:0000313" key="1">
    <source>
        <dbReference type="EMBL" id="THU63409.1"/>
    </source>
</evidence>
<evidence type="ECO:0000313" key="2">
    <source>
        <dbReference type="Proteomes" id="UP000317650"/>
    </source>
</evidence>
<name>A0A4S8JNT1_MUSBA</name>
<organism evidence="1 2">
    <name type="scientific">Musa balbisiana</name>
    <name type="common">Banana</name>
    <dbReference type="NCBI Taxonomy" id="52838"/>
    <lineage>
        <taxon>Eukaryota</taxon>
        <taxon>Viridiplantae</taxon>
        <taxon>Streptophyta</taxon>
        <taxon>Embryophyta</taxon>
        <taxon>Tracheophyta</taxon>
        <taxon>Spermatophyta</taxon>
        <taxon>Magnoliopsida</taxon>
        <taxon>Liliopsida</taxon>
        <taxon>Zingiberales</taxon>
        <taxon>Musaceae</taxon>
        <taxon>Musa</taxon>
    </lineage>
</organism>
<protein>
    <submittedName>
        <fullName evidence="1">Uncharacterized protein</fullName>
    </submittedName>
</protein>